<proteinExistence type="predicted"/>
<sequence length="76" mass="8476">MFGPDHPDVAMSLNNLAVMEHGRGRNPEAEALFAHYRVRRLDAEVLVDALSWIAGDGEGYSSAIPEPFTFIPEHQR</sequence>
<gene>
    <name evidence="1" type="ORF">LCGC14_3098210</name>
</gene>
<dbReference type="Pfam" id="PF13374">
    <property type="entry name" value="TPR_10"/>
    <property type="match status" value="1"/>
</dbReference>
<dbReference type="Gene3D" id="1.25.40.10">
    <property type="entry name" value="Tetratricopeptide repeat domain"/>
    <property type="match status" value="1"/>
</dbReference>
<name>A0A0F8W903_9ZZZZ</name>
<protein>
    <recommendedName>
        <fullName evidence="2">Tetratricopeptide repeat protein</fullName>
    </recommendedName>
</protein>
<dbReference type="EMBL" id="LAZR01066678">
    <property type="protein sequence ID" value="KKK53098.1"/>
    <property type="molecule type" value="Genomic_DNA"/>
</dbReference>
<organism evidence="1">
    <name type="scientific">marine sediment metagenome</name>
    <dbReference type="NCBI Taxonomy" id="412755"/>
    <lineage>
        <taxon>unclassified sequences</taxon>
        <taxon>metagenomes</taxon>
        <taxon>ecological metagenomes</taxon>
    </lineage>
</organism>
<dbReference type="AlphaFoldDB" id="A0A0F8W903"/>
<feature type="non-terminal residue" evidence="1">
    <location>
        <position position="76"/>
    </location>
</feature>
<evidence type="ECO:0008006" key="2">
    <source>
        <dbReference type="Google" id="ProtNLM"/>
    </source>
</evidence>
<comment type="caution">
    <text evidence="1">The sequence shown here is derived from an EMBL/GenBank/DDBJ whole genome shotgun (WGS) entry which is preliminary data.</text>
</comment>
<accession>A0A0F8W903</accession>
<evidence type="ECO:0000313" key="1">
    <source>
        <dbReference type="EMBL" id="KKK53098.1"/>
    </source>
</evidence>
<dbReference type="InterPro" id="IPR011990">
    <property type="entry name" value="TPR-like_helical_dom_sf"/>
</dbReference>
<reference evidence="1" key="1">
    <citation type="journal article" date="2015" name="Nature">
        <title>Complex archaea that bridge the gap between prokaryotes and eukaryotes.</title>
        <authorList>
            <person name="Spang A."/>
            <person name="Saw J.H."/>
            <person name="Jorgensen S.L."/>
            <person name="Zaremba-Niedzwiedzka K."/>
            <person name="Martijn J."/>
            <person name="Lind A.E."/>
            <person name="van Eijk R."/>
            <person name="Schleper C."/>
            <person name="Guy L."/>
            <person name="Ettema T.J."/>
        </authorList>
    </citation>
    <scope>NUCLEOTIDE SEQUENCE</scope>
</reference>